<keyword evidence="10 11" id="KW-0807">Transducer</keyword>
<feature type="transmembrane region" description="Helical" evidence="13">
    <location>
        <begin position="547"/>
        <end position="569"/>
    </location>
</feature>
<dbReference type="PANTHER" id="PTHR24248">
    <property type="entry name" value="ADRENERGIC RECEPTOR-RELATED G-PROTEIN COUPLED RECEPTOR"/>
    <property type="match status" value="1"/>
</dbReference>
<feature type="compositionally biased region" description="Polar residues" evidence="12">
    <location>
        <begin position="219"/>
        <end position="237"/>
    </location>
</feature>
<evidence type="ECO:0000256" key="5">
    <source>
        <dbReference type="ARBA" id="ARBA00022989"/>
    </source>
</evidence>
<evidence type="ECO:0000256" key="2">
    <source>
        <dbReference type="ARBA" id="ARBA00010663"/>
    </source>
</evidence>
<keyword evidence="4 11" id="KW-0812">Transmembrane</keyword>
<evidence type="ECO:0000313" key="15">
    <source>
        <dbReference type="EMBL" id="CAG6738738.1"/>
    </source>
</evidence>
<dbReference type="Pfam" id="PF00001">
    <property type="entry name" value="7tm_1"/>
    <property type="match status" value="1"/>
</dbReference>
<feature type="transmembrane region" description="Helical" evidence="13">
    <location>
        <begin position="6"/>
        <end position="26"/>
    </location>
</feature>
<dbReference type="SMART" id="SM01381">
    <property type="entry name" value="7TM_GPCR_Srsx"/>
    <property type="match status" value="1"/>
</dbReference>
<evidence type="ECO:0000256" key="10">
    <source>
        <dbReference type="ARBA" id="ARBA00023224"/>
    </source>
</evidence>
<keyword evidence="8" id="KW-1015">Disulfide bond</keyword>
<keyword evidence="5 13" id="KW-1133">Transmembrane helix</keyword>
<dbReference type="PRINTS" id="PR00237">
    <property type="entry name" value="GPCRRHODOPSN"/>
</dbReference>
<keyword evidence="7 13" id="KW-0472">Membrane</keyword>
<feature type="compositionally biased region" description="Low complexity" evidence="12">
    <location>
        <begin position="295"/>
        <end position="307"/>
    </location>
</feature>
<feature type="compositionally biased region" description="Basic residues" evidence="12">
    <location>
        <begin position="328"/>
        <end position="344"/>
    </location>
</feature>
<keyword evidence="3" id="KW-1003">Cell membrane</keyword>
<evidence type="ECO:0000256" key="3">
    <source>
        <dbReference type="ARBA" id="ARBA00022475"/>
    </source>
</evidence>
<feature type="region of interest" description="Disordered" evidence="12">
    <location>
        <begin position="295"/>
        <end position="368"/>
    </location>
</feature>
<comment type="similarity">
    <text evidence="2 11">Belongs to the G-protein coupled receptor 1 family.</text>
</comment>
<feature type="compositionally biased region" description="Low complexity" evidence="12">
    <location>
        <begin position="238"/>
        <end position="249"/>
    </location>
</feature>
<dbReference type="SUPFAM" id="SSF81321">
    <property type="entry name" value="Family A G protein-coupled receptor-like"/>
    <property type="match status" value="1"/>
</dbReference>
<feature type="region of interest" description="Disordered" evidence="12">
    <location>
        <begin position="459"/>
        <end position="491"/>
    </location>
</feature>
<feature type="transmembrane region" description="Helical" evidence="13">
    <location>
        <begin position="511"/>
        <end position="535"/>
    </location>
</feature>
<accession>A0A8D8Z0W2</accession>
<keyword evidence="6 11" id="KW-0297">G-protein coupled receptor</keyword>
<evidence type="ECO:0000259" key="14">
    <source>
        <dbReference type="PROSITE" id="PS50262"/>
    </source>
</evidence>
<feature type="transmembrane region" description="Helical" evidence="13">
    <location>
        <begin position="38"/>
        <end position="63"/>
    </location>
</feature>
<dbReference type="PROSITE" id="PS00237">
    <property type="entry name" value="G_PROTEIN_RECEP_F1_1"/>
    <property type="match status" value="1"/>
</dbReference>
<feature type="transmembrane region" description="Helical" evidence="13">
    <location>
        <begin position="160"/>
        <end position="182"/>
    </location>
</feature>
<feature type="compositionally biased region" description="Polar residues" evidence="12">
    <location>
        <begin position="308"/>
        <end position="327"/>
    </location>
</feature>
<feature type="transmembrane region" description="Helical" evidence="13">
    <location>
        <begin position="118"/>
        <end position="140"/>
    </location>
</feature>
<comment type="subcellular location">
    <subcellularLocation>
        <location evidence="1">Cell membrane</location>
        <topology evidence="1">Multi-pass membrane protein</topology>
    </subcellularLocation>
</comment>
<dbReference type="Gene3D" id="1.20.1070.10">
    <property type="entry name" value="Rhodopsin 7-helix transmembrane proteins"/>
    <property type="match status" value="2"/>
</dbReference>
<dbReference type="InterPro" id="IPR000276">
    <property type="entry name" value="GPCR_Rhodpsn"/>
</dbReference>
<evidence type="ECO:0000256" key="1">
    <source>
        <dbReference type="ARBA" id="ARBA00004651"/>
    </source>
</evidence>
<dbReference type="AlphaFoldDB" id="A0A8D8Z0W2"/>
<proteinExistence type="inferred from homology"/>
<name>A0A8D8Z0W2_9HEMI</name>
<protein>
    <submittedName>
        <fullName evidence="15">5-hydroxytryptamine receptor 2A</fullName>
    </submittedName>
</protein>
<dbReference type="FunFam" id="1.20.1070.10:FF:000523">
    <property type="entry name" value="5-hydroxytryptamine receptor 2B"/>
    <property type="match status" value="1"/>
</dbReference>
<evidence type="ECO:0000256" key="6">
    <source>
        <dbReference type="ARBA" id="ARBA00023040"/>
    </source>
</evidence>
<feature type="region of interest" description="Disordered" evidence="12">
    <location>
        <begin position="219"/>
        <end position="252"/>
    </location>
</feature>
<evidence type="ECO:0000256" key="11">
    <source>
        <dbReference type="RuleBase" id="RU000688"/>
    </source>
</evidence>
<keyword evidence="9 11" id="KW-0675">Receptor</keyword>
<dbReference type="PANTHER" id="PTHR24248:SF125">
    <property type="entry name" value="DOPAMINE D2-LIKE RECEPTOR"/>
    <property type="match status" value="1"/>
</dbReference>
<evidence type="ECO:0000256" key="9">
    <source>
        <dbReference type="ARBA" id="ARBA00023170"/>
    </source>
</evidence>
<reference evidence="15" key="1">
    <citation type="submission" date="2021-05" db="EMBL/GenBank/DDBJ databases">
        <authorList>
            <person name="Alioto T."/>
            <person name="Alioto T."/>
            <person name="Gomez Garrido J."/>
        </authorList>
    </citation>
    <scope>NUCLEOTIDE SEQUENCE</scope>
</reference>
<dbReference type="EMBL" id="HBUF01409373">
    <property type="protein sequence ID" value="CAG6738738.1"/>
    <property type="molecule type" value="Transcribed_RNA"/>
</dbReference>
<feature type="transmembrane region" description="Helical" evidence="13">
    <location>
        <begin position="75"/>
        <end position="97"/>
    </location>
</feature>
<evidence type="ECO:0000256" key="4">
    <source>
        <dbReference type="ARBA" id="ARBA00022692"/>
    </source>
</evidence>
<evidence type="ECO:0000256" key="12">
    <source>
        <dbReference type="SAM" id="MobiDB-lite"/>
    </source>
</evidence>
<feature type="domain" description="G-protein coupled receptors family 1 profile" evidence="14">
    <location>
        <begin position="18"/>
        <end position="566"/>
    </location>
</feature>
<evidence type="ECO:0000256" key="8">
    <source>
        <dbReference type="ARBA" id="ARBA00023157"/>
    </source>
</evidence>
<evidence type="ECO:0000256" key="13">
    <source>
        <dbReference type="SAM" id="Phobius"/>
    </source>
</evidence>
<dbReference type="InterPro" id="IPR017452">
    <property type="entry name" value="GPCR_Rhodpsn_7TM"/>
</dbReference>
<dbReference type="GO" id="GO:0004930">
    <property type="term" value="F:G protein-coupled receptor activity"/>
    <property type="evidence" value="ECO:0007669"/>
    <property type="project" value="UniProtKB-KW"/>
</dbReference>
<organism evidence="15">
    <name type="scientific">Cacopsylla melanoneura</name>
    <dbReference type="NCBI Taxonomy" id="428564"/>
    <lineage>
        <taxon>Eukaryota</taxon>
        <taxon>Metazoa</taxon>
        <taxon>Ecdysozoa</taxon>
        <taxon>Arthropoda</taxon>
        <taxon>Hexapoda</taxon>
        <taxon>Insecta</taxon>
        <taxon>Pterygota</taxon>
        <taxon>Neoptera</taxon>
        <taxon>Paraneoptera</taxon>
        <taxon>Hemiptera</taxon>
        <taxon>Sternorrhyncha</taxon>
        <taxon>Psylloidea</taxon>
        <taxon>Psyllidae</taxon>
        <taxon>Psyllinae</taxon>
        <taxon>Cacopsylla</taxon>
    </lineage>
</organism>
<dbReference type="GO" id="GO:0005886">
    <property type="term" value="C:plasma membrane"/>
    <property type="evidence" value="ECO:0007669"/>
    <property type="project" value="UniProtKB-SubCell"/>
</dbReference>
<sequence>MNVWAFVAIVLVFCTAAGNILVCLAISWEKRLQNVTNYFLMSLAITDLMVAILVMPLGILTLVRGYFPLPPVYCLAWICLDVLFCTASIMHLCTISVDRYLSLKYPIKFGRNKTRKRVILKIAFVWLLSIAMSLPLSLMYSQDFDSVIVDGSCQIPDPLYKLIGSIVSFYIPLVVMLVTYALTVQLLAVQRQNLTAYPPRNNSNRSSWKTFLLTRTTGSIRGSANNSTTTYSNIHPHSSSQGQGKPGSSDTELTMLDTHELWIPESEPTPSTMSALQHFGAEMIRLSRGLESVGASFSSESSSSSTSQTLHQNLTGRRKSSSSLQQHRSYRINRKPGIRRKRRNTLGGPPLSSRYTQESIDENLPLHRTRTSPLRMRHTNVNSNSVTGRHINHSNNSMFQSGKAATSVVTTSENSSTTKHVTLPADENLNRPCTCPYFGDKPRAPTPVKNDHVIITRSSPTPVISRGSPGQSSTYRPISRNAPSQSTPRRTSSMLTRHGRILLLEQKATKVLGVVFFTFVILWAPFFILNLIPAICSPCEMKIHPGIFEFATWLGYASSMVNPIFYTIFNKVFRTAFKKVLLCRYCGEKNRRRNKKPWYPPSNPGVKRLKI</sequence>
<dbReference type="PROSITE" id="PS50262">
    <property type="entry name" value="G_PROTEIN_RECEP_F1_2"/>
    <property type="match status" value="1"/>
</dbReference>
<evidence type="ECO:0000256" key="7">
    <source>
        <dbReference type="ARBA" id="ARBA00023136"/>
    </source>
</evidence>